<dbReference type="EMBL" id="JAJJMA010166701">
    <property type="protein sequence ID" value="MCL7036326.1"/>
    <property type="molecule type" value="Genomic_DNA"/>
</dbReference>
<reference evidence="2" key="1">
    <citation type="submission" date="2022-03" db="EMBL/GenBank/DDBJ databases">
        <title>A functionally conserved STORR gene fusion in Papaver species that diverged 16.8 million years ago.</title>
        <authorList>
            <person name="Catania T."/>
        </authorList>
    </citation>
    <scope>NUCLEOTIDE SEQUENCE</scope>
    <source>
        <strain evidence="2">S-191538</strain>
    </source>
</reference>
<protein>
    <submittedName>
        <fullName evidence="2">Uncharacterized protein</fullName>
    </submittedName>
</protein>
<comment type="caution">
    <text evidence="2">The sequence shown here is derived from an EMBL/GenBank/DDBJ whole genome shotgun (WGS) entry which is preliminary data.</text>
</comment>
<proteinExistence type="predicted"/>
<accession>A0AA41SIX7</accession>
<name>A0AA41SIX7_PAPNU</name>
<evidence type="ECO:0000313" key="2">
    <source>
        <dbReference type="EMBL" id="MCL7036326.1"/>
    </source>
</evidence>
<feature type="transmembrane region" description="Helical" evidence="1">
    <location>
        <begin position="84"/>
        <end position="101"/>
    </location>
</feature>
<evidence type="ECO:0000313" key="3">
    <source>
        <dbReference type="Proteomes" id="UP001177140"/>
    </source>
</evidence>
<keyword evidence="3" id="KW-1185">Reference proteome</keyword>
<organism evidence="2 3">
    <name type="scientific">Papaver nudicaule</name>
    <name type="common">Iceland poppy</name>
    <dbReference type="NCBI Taxonomy" id="74823"/>
    <lineage>
        <taxon>Eukaryota</taxon>
        <taxon>Viridiplantae</taxon>
        <taxon>Streptophyta</taxon>
        <taxon>Embryophyta</taxon>
        <taxon>Tracheophyta</taxon>
        <taxon>Spermatophyta</taxon>
        <taxon>Magnoliopsida</taxon>
        <taxon>Ranunculales</taxon>
        <taxon>Papaveraceae</taxon>
        <taxon>Papaveroideae</taxon>
        <taxon>Papaver</taxon>
    </lineage>
</organism>
<keyword evidence="1" id="KW-0812">Transmembrane</keyword>
<dbReference type="AlphaFoldDB" id="A0AA41SIX7"/>
<dbReference type="Proteomes" id="UP001177140">
    <property type="component" value="Unassembled WGS sequence"/>
</dbReference>
<sequence>MAMRRVSKRLLNAGEGVRNYFADPVIVKVQNALKYEAEIAKRGDLAKQMLERIKAEYSLSGNCFSFPLKLSAEYKEKHGAADKFMAVIVSSAIAVYAWYFSLNPKT</sequence>
<evidence type="ECO:0000256" key="1">
    <source>
        <dbReference type="SAM" id="Phobius"/>
    </source>
</evidence>
<gene>
    <name evidence="2" type="ORF">MKW94_027115</name>
</gene>
<keyword evidence="1" id="KW-0472">Membrane</keyword>
<keyword evidence="1" id="KW-1133">Transmembrane helix</keyword>